<proteinExistence type="predicted"/>
<dbReference type="InterPro" id="IPR010982">
    <property type="entry name" value="Lambda_DNA-bd_dom_sf"/>
</dbReference>
<comment type="caution">
    <text evidence="3">The sequence shown here is derived from an EMBL/GenBank/DDBJ whole genome shotgun (WGS) entry which is preliminary data.</text>
</comment>
<dbReference type="CDD" id="cd00093">
    <property type="entry name" value="HTH_XRE"/>
    <property type="match status" value="1"/>
</dbReference>
<gene>
    <name evidence="3" type="ORF">J7W16_18630</name>
</gene>
<evidence type="ECO:0000313" key="3">
    <source>
        <dbReference type="EMBL" id="MBP3953143.1"/>
    </source>
</evidence>
<dbReference type="PANTHER" id="PTHR46797:SF1">
    <property type="entry name" value="METHYLPHOSPHONATE SYNTHASE"/>
    <property type="match status" value="1"/>
</dbReference>
<dbReference type="SMART" id="SM00530">
    <property type="entry name" value="HTH_XRE"/>
    <property type="match status" value="1"/>
</dbReference>
<evidence type="ECO:0000313" key="4">
    <source>
        <dbReference type="Proteomes" id="UP000678228"/>
    </source>
</evidence>
<reference evidence="3" key="1">
    <citation type="submission" date="2021-03" db="EMBL/GenBank/DDBJ databases">
        <title>Bacillus suaedae sp. nov., isolated from Suaeda aralocaspica.</title>
        <authorList>
            <person name="Lei R.F.R."/>
        </authorList>
    </citation>
    <scope>NUCLEOTIDE SEQUENCE</scope>
    <source>
        <strain evidence="3">YZJH907-2</strain>
    </source>
</reference>
<keyword evidence="1" id="KW-0238">DNA-binding</keyword>
<protein>
    <submittedName>
        <fullName evidence="3">Helix-turn-helix transcriptional regulator</fullName>
    </submittedName>
</protein>
<dbReference type="InterPro" id="IPR001387">
    <property type="entry name" value="Cro/C1-type_HTH"/>
</dbReference>
<feature type="domain" description="HTH cro/C1-type" evidence="2">
    <location>
        <begin position="15"/>
        <end position="70"/>
    </location>
</feature>
<dbReference type="RefSeq" id="WP_210598999.1">
    <property type="nucleotide sequence ID" value="NZ_JAGKSQ010000010.1"/>
</dbReference>
<dbReference type="GO" id="GO:0003700">
    <property type="term" value="F:DNA-binding transcription factor activity"/>
    <property type="evidence" value="ECO:0007669"/>
    <property type="project" value="TreeGrafter"/>
</dbReference>
<name>A0A941ARR9_9BACI</name>
<dbReference type="GO" id="GO:0003677">
    <property type="term" value="F:DNA binding"/>
    <property type="evidence" value="ECO:0007669"/>
    <property type="project" value="UniProtKB-KW"/>
</dbReference>
<dbReference type="AlphaFoldDB" id="A0A941ARR9"/>
<evidence type="ECO:0000259" key="2">
    <source>
        <dbReference type="PROSITE" id="PS50943"/>
    </source>
</evidence>
<dbReference type="Gene3D" id="1.10.260.40">
    <property type="entry name" value="lambda repressor-like DNA-binding domains"/>
    <property type="match status" value="1"/>
</dbReference>
<evidence type="ECO:0000256" key="1">
    <source>
        <dbReference type="ARBA" id="ARBA00023125"/>
    </source>
</evidence>
<dbReference type="PROSITE" id="PS50943">
    <property type="entry name" value="HTH_CROC1"/>
    <property type="match status" value="1"/>
</dbReference>
<dbReference type="PANTHER" id="PTHR46797">
    <property type="entry name" value="HTH-TYPE TRANSCRIPTIONAL REGULATOR"/>
    <property type="match status" value="1"/>
</dbReference>
<dbReference type="Pfam" id="PF01381">
    <property type="entry name" value="HTH_3"/>
    <property type="match status" value="1"/>
</dbReference>
<dbReference type="SUPFAM" id="SSF47413">
    <property type="entry name" value="lambda repressor-like DNA-binding domains"/>
    <property type="match status" value="1"/>
</dbReference>
<accession>A0A941ARR9</accession>
<dbReference type="InterPro" id="IPR050807">
    <property type="entry name" value="TransReg_Diox_bact_type"/>
</dbReference>
<organism evidence="3 4">
    <name type="scientific">Halalkalibacter suaedae</name>
    <dbReference type="NCBI Taxonomy" id="2822140"/>
    <lineage>
        <taxon>Bacteria</taxon>
        <taxon>Bacillati</taxon>
        <taxon>Bacillota</taxon>
        <taxon>Bacilli</taxon>
        <taxon>Bacillales</taxon>
        <taxon>Bacillaceae</taxon>
        <taxon>Halalkalibacter</taxon>
    </lineage>
</organism>
<dbReference type="EMBL" id="JAGKSQ010000010">
    <property type="protein sequence ID" value="MBP3953143.1"/>
    <property type="molecule type" value="Genomic_DNA"/>
</dbReference>
<keyword evidence="4" id="KW-1185">Reference proteome</keyword>
<sequence length="89" mass="9960">MSDEQEYKTQLGKAIRNKRTELGATIEKVAGIADIHTRTLQRIEHGETSPQVTTLVKIAIALDLSSTAELLKDADKTVYPLFKKAYEEE</sequence>
<dbReference type="Proteomes" id="UP000678228">
    <property type="component" value="Unassembled WGS sequence"/>
</dbReference>
<dbReference type="GO" id="GO:0005829">
    <property type="term" value="C:cytosol"/>
    <property type="evidence" value="ECO:0007669"/>
    <property type="project" value="TreeGrafter"/>
</dbReference>